<feature type="region of interest" description="Disordered" evidence="3">
    <location>
        <begin position="664"/>
        <end position="685"/>
    </location>
</feature>
<name>A0AAE3SEF0_9BACT</name>
<dbReference type="PANTHER" id="PTHR42970:SF1">
    <property type="entry name" value="PECTATE LYASE C-RELATED"/>
    <property type="match status" value="1"/>
</dbReference>
<comment type="caution">
    <text evidence="5">The sequence shown here is derived from an EMBL/GenBank/DDBJ whole genome shotgun (WGS) entry which is preliminary data.</text>
</comment>
<sequence>MLKFLYLSLLLFTSSFCFAQLPVVKIDFDMAGRSSSQVSEPNYYAWNKYDISNQTIEGVTFSISKEGNNGTRLKSNWYKGGIKNSKLISDGVTVDHGNEGAGILISIKGLPKGEHSLLVFLNNVDSPDANTFSPVNIFVNDKLILENITPSVRALSKYSAQIVYFTFKAKKNKEVRVLFKSNTTNHNTTNKNIVINAIELNTPNLLDQAKKPYPENNNEHVVANNNEITLTWEKDDEAVSHNIFFSSDYKEILYANKSNNSYRGNQKDTTYKVNKLNSHLTYFWRVDEIKKDGTITKGNIWTFRTAQPAFPGAEGYGRYARGGRDGKVVHVTNLNDSGEGSLRYAIEEEKGPRTIIFDVAGLIELKSRLTLSDNKVTIAGQTAPGKGICIKNAPLGLSGAEDVIIQNIRVRRGSEGDYNWGLDGMGMQGSNNCIIDHCSISWTIDEAFSSRSGQNITLQRTLISEALNTAGHPNYPAGTKHGYAGSIGGDVGSFHHNLLAHCEGRNWSLAGGLDGDAYYAGRLDIRNNVVYNWGHRATDGGSKEVNFVGNYYKPGAATDQFYALIIDHEGTGLGTQRGYFMGNVMPGYFDESNQHEGRIYRIRNKAIVEWETFVEKPFFESYVNTQTAVAAYKDVLSDVGCIFPETDDHDQRIIKETLTGTYSCKGSKSGKPGLPDDQEDVGGYENYPYETRSTDWDTDGDGLPDWWEKFFNLNIQSDKNDFSDSNNDEDNNGYTQLEEYLQWMNKPHYINKIGDDINFSLLSLFKGYEKSPKYSIEKETNGTIIIKDDQAIITSRKEGFASFVVKVVDADGDSKKREIVAFFK</sequence>
<keyword evidence="2" id="KW-0325">Glycoprotein</keyword>
<dbReference type="RefSeq" id="WP_301189529.1">
    <property type="nucleotide sequence ID" value="NZ_JAPDPJ010000008.1"/>
</dbReference>
<feature type="signal peptide" evidence="4">
    <location>
        <begin position="1"/>
        <end position="19"/>
    </location>
</feature>
<dbReference type="InterPro" id="IPR011050">
    <property type="entry name" value="Pectin_lyase_fold/virulence"/>
</dbReference>
<evidence type="ECO:0000313" key="6">
    <source>
        <dbReference type="Proteomes" id="UP001209229"/>
    </source>
</evidence>
<dbReference type="AlphaFoldDB" id="A0AAE3SEF0"/>
<dbReference type="SUPFAM" id="SSF51126">
    <property type="entry name" value="Pectin lyase-like"/>
    <property type="match status" value="1"/>
</dbReference>
<dbReference type="Proteomes" id="UP001209229">
    <property type="component" value="Unassembled WGS sequence"/>
</dbReference>
<dbReference type="EMBL" id="JAPDPJ010000008">
    <property type="protein sequence ID" value="MCW3785957.1"/>
    <property type="molecule type" value="Genomic_DNA"/>
</dbReference>
<keyword evidence="6" id="KW-1185">Reference proteome</keyword>
<accession>A0AAE3SEF0</accession>
<evidence type="ECO:0000256" key="2">
    <source>
        <dbReference type="ARBA" id="ARBA00023180"/>
    </source>
</evidence>
<evidence type="ECO:0008006" key="7">
    <source>
        <dbReference type="Google" id="ProtNLM"/>
    </source>
</evidence>
<reference evidence="5" key="1">
    <citation type="submission" date="2022-10" db="EMBL/GenBank/DDBJ databases">
        <authorList>
            <person name="Yu W.X."/>
        </authorList>
    </citation>
    <scope>NUCLEOTIDE SEQUENCE</scope>
    <source>
        <strain evidence="5">AAT</strain>
    </source>
</reference>
<protein>
    <recommendedName>
        <fullName evidence="7">Pectate lyase</fullName>
    </recommendedName>
</protein>
<dbReference type="GO" id="GO:0046872">
    <property type="term" value="F:metal ion binding"/>
    <property type="evidence" value="ECO:0007669"/>
    <property type="project" value="UniProtKB-KW"/>
</dbReference>
<dbReference type="Gene3D" id="2.160.20.10">
    <property type="entry name" value="Single-stranded right-handed beta-helix, Pectin lyase-like"/>
    <property type="match status" value="1"/>
</dbReference>
<organism evidence="5 6">
    <name type="scientific">Plebeiibacterium sediminum</name>
    <dbReference type="NCBI Taxonomy" id="2992112"/>
    <lineage>
        <taxon>Bacteria</taxon>
        <taxon>Pseudomonadati</taxon>
        <taxon>Bacteroidota</taxon>
        <taxon>Bacteroidia</taxon>
        <taxon>Marinilabiliales</taxon>
        <taxon>Marinilabiliaceae</taxon>
        <taxon>Plebeiibacterium</taxon>
    </lineage>
</organism>
<evidence type="ECO:0000313" key="5">
    <source>
        <dbReference type="EMBL" id="MCW3785957.1"/>
    </source>
</evidence>
<evidence type="ECO:0000256" key="1">
    <source>
        <dbReference type="ARBA" id="ARBA00022723"/>
    </source>
</evidence>
<feature type="chain" id="PRO_5042101951" description="Pectate lyase" evidence="4">
    <location>
        <begin position="20"/>
        <end position="824"/>
    </location>
</feature>
<keyword evidence="4" id="KW-0732">Signal</keyword>
<gene>
    <name evidence="5" type="ORF">OM075_05730</name>
</gene>
<dbReference type="InterPro" id="IPR012334">
    <property type="entry name" value="Pectin_lyas_fold"/>
</dbReference>
<dbReference type="InterPro" id="IPR052063">
    <property type="entry name" value="Polysaccharide_Lyase_1"/>
</dbReference>
<evidence type="ECO:0000256" key="3">
    <source>
        <dbReference type="SAM" id="MobiDB-lite"/>
    </source>
</evidence>
<proteinExistence type="predicted"/>
<keyword evidence="1" id="KW-0479">Metal-binding</keyword>
<evidence type="ECO:0000256" key="4">
    <source>
        <dbReference type="SAM" id="SignalP"/>
    </source>
</evidence>
<dbReference type="PANTHER" id="PTHR42970">
    <property type="entry name" value="PECTATE LYASE C-RELATED"/>
    <property type="match status" value="1"/>
</dbReference>